<protein>
    <submittedName>
        <fullName evidence="2">Uncharacterized protein</fullName>
    </submittedName>
</protein>
<dbReference type="OrthoDB" id="308440at2759"/>
<evidence type="ECO:0000313" key="2">
    <source>
        <dbReference type="EMBL" id="KAB2628030.1"/>
    </source>
</evidence>
<name>A0A5N5HR86_9ROSA</name>
<proteinExistence type="predicted"/>
<keyword evidence="1" id="KW-1133">Transmembrane helix</keyword>
<reference evidence="2 3" key="1">
    <citation type="submission" date="2019-09" db="EMBL/GenBank/DDBJ databases">
        <authorList>
            <person name="Ou C."/>
        </authorList>
    </citation>
    <scope>NUCLEOTIDE SEQUENCE [LARGE SCALE GENOMIC DNA]</scope>
    <source>
        <strain evidence="2">S2</strain>
        <tissue evidence="2">Leaf</tissue>
    </source>
</reference>
<dbReference type="Proteomes" id="UP000327157">
    <property type="component" value="Chromosome 8"/>
</dbReference>
<keyword evidence="3" id="KW-1185">Reference proteome</keyword>
<dbReference type="InterPro" id="IPR053283">
    <property type="entry name" value="TUNICAMYCIN_INDUCED_1"/>
</dbReference>
<feature type="transmembrane region" description="Helical" evidence="1">
    <location>
        <begin position="21"/>
        <end position="39"/>
    </location>
</feature>
<evidence type="ECO:0000313" key="3">
    <source>
        <dbReference type="Proteomes" id="UP000327157"/>
    </source>
</evidence>
<gene>
    <name evidence="2" type="ORF">D8674_032825</name>
</gene>
<reference evidence="2 3" key="3">
    <citation type="submission" date="2019-11" db="EMBL/GenBank/DDBJ databases">
        <title>A de novo genome assembly of a pear dwarfing rootstock.</title>
        <authorList>
            <person name="Wang F."/>
            <person name="Wang J."/>
            <person name="Li S."/>
            <person name="Zhang Y."/>
            <person name="Fang M."/>
            <person name="Ma L."/>
            <person name="Zhao Y."/>
            <person name="Jiang S."/>
        </authorList>
    </citation>
    <scope>NUCLEOTIDE SEQUENCE [LARGE SCALE GENOMIC DNA]</scope>
    <source>
        <strain evidence="2">S2</strain>
        <tissue evidence="2">Leaf</tissue>
    </source>
</reference>
<evidence type="ECO:0000256" key="1">
    <source>
        <dbReference type="SAM" id="Phobius"/>
    </source>
</evidence>
<keyword evidence="1" id="KW-0472">Membrane</keyword>
<dbReference type="PANTHER" id="PTHR34454:SF3">
    <property type="entry name" value="PEPTIDASE I, PUTATIVE-RELATED"/>
    <property type="match status" value="1"/>
</dbReference>
<reference evidence="3" key="2">
    <citation type="submission" date="2019-10" db="EMBL/GenBank/DDBJ databases">
        <title>A de novo genome assembly of a pear dwarfing rootstock.</title>
        <authorList>
            <person name="Wang F."/>
            <person name="Wang J."/>
            <person name="Li S."/>
            <person name="Zhang Y."/>
            <person name="Fang M."/>
            <person name="Ma L."/>
            <person name="Zhao Y."/>
            <person name="Jiang S."/>
        </authorList>
    </citation>
    <scope>NUCLEOTIDE SEQUENCE [LARGE SCALE GENOMIC DNA]</scope>
</reference>
<dbReference type="AlphaFoldDB" id="A0A5N5HR86"/>
<comment type="caution">
    <text evidence="2">The sequence shown here is derived from an EMBL/GenBank/DDBJ whole genome shotgun (WGS) entry which is preliminary data.</text>
</comment>
<keyword evidence="1" id="KW-0812">Transmembrane</keyword>
<dbReference type="EMBL" id="SMOL01000148">
    <property type="protein sequence ID" value="KAB2628030.1"/>
    <property type="molecule type" value="Genomic_DNA"/>
</dbReference>
<sequence length="404" mass="45462">MSVVDESKHTQKTMRTGGATVSLLLFLYLQFPLQLILAFNSSSLNDDTRILQEVLKQISAKHKWDLQDVRVSRLDMGRVRFGSAQRYEFRVGFGKIHVGVLFSDDVASWKKFRKPRTHLGSLIQELSSMAVVDTFEVEGPFELRVGGAHELSLSLPMNTTYNGLKRILVGDGITVEVSRAIEVSVFHASDLGLSSNGSGATKKERSEFWPIGHSYCAPLVPIRVLGPATSVAYKTRNHGAHIETNFISKEIVELLPEKCYRSHAYKKRPCPIDSLSLRMSMLERIWKGFLGDIIRQNKLSGFVEGKIKASTIVRFKVELELDFRRVGALHDKEGWRTLPAVQRVWFEVLARVELKRVKPLIVRKIRPFIVADSVAWSSLTSNISFTKSGSVLGPPEALTLDVKW</sequence>
<accession>A0A5N5HR86</accession>
<organism evidence="2 3">
    <name type="scientific">Pyrus ussuriensis x Pyrus communis</name>
    <dbReference type="NCBI Taxonomy" id="2448454"/>
    <lineage>
        <taxon>Eukaryota</taxon>
        <taxon>Viridiplantae</taxon>
        <taxon>Streptophyta</taxon>
        <taxon>Embryophyta</taxon>
        <taxon>Tracheophyta</taxon>
        <taxon>Spermatophyta</taxon>
        <taxon>Magnoliopsida</taxon>
        <taxon>eudicotyledons</taxon>
        <taxon>Gunneridae</taxon>
        <taxon>Pentapetalae</taxon>
        <taxon>rosids</taxon>
        <taxon>fabids</taxon>
        <taxon>Rosales</taxon>
        <taxon>Rosaceae</taxon>
        <taxon>Amygdaloideae</taxon>
        <taxon>Maleae</taxon>
        <taxon>Pyrus</taxon>
    </lineage>
</organism>
<dbReference type="PANTHER" id="PTHR34454">
    <property type="entry name" value="TUNICAMYCIN INDUCED PROTEIN"/>
    <property type="match status" value="1"/>
</dbReference>